<protein>
    <submittedName>
        <fullName evidence="3">NUDIX hydrolase</fullName>
    </submittedName>
</protein>
<dbReference type="InterPro" id="IPR000086">
    <property type="entry name" value="NUDIX_hydrolase_dom"/>
</dbReference>
<evidence type="ECO:0000313" key="4">
    <source>
        <dbReference type="Proteomes" id="UP001202134"/>
    </source>
</evidence>
<dbReference type="SUPFAM" id="SSF55811">
    <property type="entry name" value="Nudix"/>
    <property type="match status" value="1"/>
</dbReference>
<dbReference type="Pfam" id="PF00293">
    <property type="entry name" value="NUDIX"/>
    <property type="match status" value="1"/>
</dbReference>
<evidence type="ECO:0000313" key="3">
    <source>
        <dbReference type="EMBL" id="MCL1046765.1"/>
    </source>
</evidence>
<keyword evidence="4" id="KW-1185">Reference proteome</keyword>
<reference evidence="3 4" key="1">
    <citation type="submission" date="2022-01" db="EMBL/GenBank/DDBJ databases">
        <title>Whole genome-based taxonomy of the Shewanellaceae.</title>
        <authorList>
            <person name="Martin-Rodriguez A.J."/>
        </authorList>
    </citation>
    <scope>NUCLEOTIDE SEQUENCE [LARGE SCALE GENOMIC DNA]</scope>
    <source>
        <strain evidence="3 4">DSM 24955</strain>
    </source>
</reference>
<dbReference type="EMBL" id="JAKIKU010000009">
    <property type="protein sequence ID" value="MCL1046765.1"/>
    <property type="molecule type" value="Genomic_DNA"/>
</dbReference>
<accession>A0ABT0KSD0</accession>
<comment type="caution">
    <text evidence="3">The sequence shown here is derived from an EMBL/GenBank/DDBJ whole genome shotgun (WGS) entry which is preliminary data.</text>
</comment>
<dbReference type="CDD" id="cd04682">
    <property type="entry name" value="NUDIX_Hydrolase"/>
    <property type="match status" value="1"/>
</dbReference>
<dbReference type="InterPro" id="IPR015797">
    <property type="entry name" value="NUDIX_hydrolase-like_dom_sf"/>
</dbReference>
<proteinExistence type="predicted"/>
<dbReference type="Gene3D" id="3.90.79.10">
    <property type="entry name" value="Nucleoside Triphosphate Pyrophosphohydrolase"/>
    <property type="match status" value="1"/>
</dbReference>
<keyword evidence="1 3" id="KW-0378">Hydrolase</keyword>
<dbReference type="Proteomes" id="UP001202134">
    <property type="component" value="Unassembled WGS sequence"/>
</dbReference>
<dbReference type="PRINTS" id="PR00502">
    <property type="entry name" value="NUDIXFAMILY"/>
</dbReference>
<dbReference type="InterPro" id="IPR020476">
    <property type="entry name" value="Nudix_hydrolase"/>
</dbReference>
<dbReference type="PANTHER" id="PTHR43736">
    <property type="entry name" value="ADP-RIBOSE PYROPHOSPHATASE"/>
    <property type="match status" value="1"/>
</dbReference>
<organism evidence="3 4">
    <name type="scientific">Shewanella electrodiphila</name>
    <dbReference type="NCBI Taxonomy" id="934143"/>
    <lineage>
        <taxon>Bacteria</taxon>
        <taxon>Pseudomonadati</taxon>
        <taxon>Pseudomonadota</taxon>
        <taxon>Gammaproteobacteria</taxon>
        <taxon>Alteromonadales</taxon>
        <taxon>Shewanellaceae</taxon>
        <taxon>Shewanella</taxon>
    </lineage>
</organism>
<dbReference type="PANTHER" id="PTHR43736:SF1">
    <property type="entry name" value="DIHYDRONEOPTERIN TRIPHOSPHATE DIPHOSPHATASE"/>
    <property type="match status" value="1"/>
</dbReference>
<name>A0ABT0KSD0_9GAMM</name>
<sequence length="149" mass="17255">MLNLIINDNDKSNEQGFTGCKLALFYNEQLVVYRRDNISSIPFANMWDFPGGGREGNETPEQCVLRELHEEFSIALPTERLIYKQQAINQTSDGISYFFVAQATQLEIESIHFGDEGQYWQLMSIEEYMNDKDAILPLQQRLACYLETK</sequence>
<dbReference type="RefSeq" id="WP_248956335.1">
    <property type="nucleotide sequence ID" value="NZ_JAKIKU010000009.1"/>
</dbReference>
<dbReference type="PROSITE" id="PS51462">
    <property type="entry name" value="NUDIX"/>
    <property type="match status" value="1"/>
</dbReference>
<feature type="domain" description="Nudix hydrolase" evidence="2">
    <location>
        <begin position="1"/>
        <end position="149"/>
    </location>
</feature>
<evidence type="ECO:0000259" key="2">
    <source>
        <dbReference type="PROSITE" id="PS51462"/>
    </source>
</evidence>
<evidence type="ECO:0000256" key="1">
    <source>
        <dbReference type="ARBA" id="ARBA00022801"/>
    </source>
</evidence>
<dbReference type="GO" id="GO:0016787">
    <property type="term" value="F:hydrolase activity"/>
    <property type="evidence" value="ECO:0007669"/>
    <property type="project" value="UniProtKB-KW"/>
</dbReference>
<gene>
    <name evidence="3" type="ORF">L2737_15745</name>
</gene>